<dbReference type="Gene3D" id="2.120.10.30">
    <property type="entry name" value="TolB, C-terminal domain"/>
    <property type="match status" value="1"/>
</dbReference>
<dbReference type="SUPFAM" id="SSF50952">
    <property type="entry name" value="Soluble quinoprotein glucose dehydrogenase"/>
    <property type="match status" value="1"/>
</dbReference>
<dbReference type="EMBL" id="UINC01181509">
    <property type="protein sequence ID" value="SVD91234.1"/>
    <property type="molecule type" value="Genomic_DNA"/>
</dbReference>
<reference evidence="2" key="1">
    <citation type="submission" date="2018-05" db="EMBL/GenBank/DDBJ databases">
        <authorList>
            <person name="Lanie J.A."/>
            <person name="Ng W.-L."/>
            <person name="Kazmierczak K.M."/>
            <person name="Andrzejewski T.M."/>
            <person name="Davidsen T.M."/>
            <person name="Wayne K.J."/>
            <person name="Tettelin H."/>
            <person name="Glass J.I."/>
            <person name="Rusch D."/>
            <person name="Podicherti R."/>
            <person name="Tsui H.-C.T."/>
            <person name="Winkler M.E."/>
        </authorList>
    </citation>
    <scope>NUCLEOTIDE SEQUENCE</scope>
</reference>
<feature type="non-terminal residue" evidence="2">
    <location>
        <position position="259"/>
    </location>
</feature>
<dbReference type="PANTHER" id="PTHR19328">
    <property type="entry name" value="HEDGEHOG-INTERACTING PROTEIN"/>
    <property type="match status" value="1"/>
</dbReference>
<proteinExistence type="predicted"/>
<sequence>EGKLIAQNFDKPVYIKNYPDINDRLLVVQQDGIIKIIENNAVNQIPFLDISDRTHQPLFPGDEMGMLGLAFHPKFDENKYFYINYVNKDDFTIISRFIVKNKLGNANSEEILIKLKQPYSNHNGGFIEFGLDGYLYISVGDGGSAGDPENRAQDLSNIFGTILRIDVTNDEKYVIPKDNPFYNDENKRKEIWHYGLRNAWRFSFDRKTGDMYIGDVGQNNWEEINFQSADNKGGLNFGWNILEGKHCFPIDNNQCSSDN</sequence>
<organism evidence="2">
    <name type="scientific">marine metagenome</name>
    <dbReference type="NCBI Taxonomy" id="408172"/>
    <lineage>
        <taxon>unclassified sequences</taxon>
        <taxon>metagenomes</taxon>
        <taxon>ecological metagenomes</taxon>
    </lineage>
</organism>
<name>A0A382Z6V1_9ZZZZ</name>
<evidence type="ECO:0000259" key="1">
    <source>
        <dbReference type="Pfam" id="PF07995"/>
    </source>
</evidence>
<dbReference type="InterPro" id="IPR012938">
    <property type="entry name" value="Glc/Sorbosone_DH"/>
</dbReference>
<accession>A0A382Z6V1</accession>
<dbReference type="InterPro" id="IPR011041">
    <property type="entry name" value="Quinoprot_gluc/sorb_DH_b-prop"/>
</dbReference>
<protein>
    <recommendedName>
        <fullName evidence="1">Glucose/Sorbosone dehydrogenase domain-containing protein</fullName>
    </recommendedName>
</protein>
<gene>
    <name evidence="2" type="ORF">METZ01_LOCUS444088</name>
</gene>
<evidence type="ECO:0000313" key="2">
    <source>
        <dbReference type="EMBL" id="SVD91234.1"/>
    </source>
</evidence>
<dbReference type="AlphaFoldDB" id="A0A382Z6V1"/>
<dbReference type="InterPro" id="IPR011042">
    <property type="entry name" value="6-blade_b-propeller_TolB-like"/>
</dbReference>
<feature type="non-terminal residue" evidence="2">
    <location>
        <position position="1"/>
    </location>
</feature>
<feature type="domain" description="Glucose/Sorbosone dehydrogenase" evidence="1">
    <location>
        <begin position="10"/>
        <end position="243"/>
    </location>
</feature>
<dbReference type="PANTHER" id="PTHR19328:SF75">
    <property type="entry name" value="ALDOSE SUGAR DEHYDROGENASE YLII"/>
    <property type="match status" value="1"/>
</dbReference>
<dbReference type="Pfam" id="PF07995">
    <property type="entry name" value="GSDH"/>
    <property type="match status" value="1"/>
</dbReference>